<evidence type="ECO:0000256" key="9">
    <source>
        <dbReference type="ARBA" id="ARBA00023136"/>
    </source>
</evidence>
<dbReference type="AlphaFoldDB" id="A0A2S7IFQ0"/>
<sequence length="376" mass="41748">MVYIVGLLAAVLLVLTLVVLNRMSVFTKGFASPSASNEPGLANKINAALLPIVFVLGSIAGVWSFMEAAPKFLPDPSSTHGKEIDTMFWWFMGIVTTAFFLTSVLLFAFSFKYQYDPKRRATFYPVNHRLELAWTVIPAIIMAIMVFMGWRVWRDITTEAPADAYVIEVTGKQFNWIARYPGVDDNKLGSYNYKLIDATNEVGIDLSDEAAFDDVISNTLYLPKGVPVLLKIRARDVLHSVFLPHLRVKMDAVPGMPTKFWFTATKTTDEMKAETNDPKFEYRLNCTEICGQGHFSMKMNVVVLEEDDFKAWLKTQKSFLATNTSYLDRVPARLKAKAMKYTESAEEAPAGESAPEGEAAPADSTAAASGATASLR</sequence>
<evidence type="ECO:0000256" key="13">
    <source>
        <dbReference type="SAM" id="Phobius"/>
    </source>
</evidence>
<keyword evidence="11" id="KW-0479">Metal-binding</keyword>
<evidence type="ECO:0000313" key="16">
    <source>
        <dbReference type="EMBL" id="PQA54052.1"/>
    </source>
</evidence>
<evidence type="ECO:0000256" key="5">
    <source>
        <dbReference type="ARBA" id="ARBA00022692"/>
    </source>
</evidence>
<dbReference type="PANTHER" id="PTHR22888">
    <property type="entry name" value="CYTOCHROME C OXIDASE, SUBUNIT II"/>
    <property type="match status" value="1"/>
</dbReference>
<dbReference type="InterPro" id="IPR008972">
    <property type="entry name" value="Cupredoxin"/>
</dbReference>
<dbReference type="PANTHER" id="PTHR22888:SF9">
    <property type="entry name" value="CYTOCHROME C OXIDASE SUBUNIT 2"/>
    <property type="match status" value="1"/>
</dbReference>
<dbReference type="GO" id="GO:0005886">
    <property type="term" value="C:plasma membrane"/>
    <property type="evidence" value="ECO:0007669"/>
    <property type="project" value="UniProtKB-SubCell"/>
</dbReference>
<dbReference type="Proteomes" id="UP000239590">
    <property type="component" value="Unassembled WGS sequence"/>
</dbReference>
<comment type="similarity">
    <text evidence="2 10">Belongs to the cytochrome c oxidase subunit 2 family.</text>
</comment>
<dbReference type="Gene3D" id="1.10.287.90">
    <property type="match status" value="1"/>
</dbReference>
<keyword evidence="8 13" id="KW-1133">Transmembrane helix</keyword>
<feature type="region of interest" description="Disordered" evidence="12">
    <location>
        <begin position="341"/>
        <end position="376"/>
    </location>
</feature>
<evidence type="ECO:0000313" key="17">
    <source>
        <dbReference type="Proteomes" id="UP000239590"/>
    </source>
</evidence>
<dbReference type="GO" id="GO:0042773">
    <property type="term" value="P:ATP synthesis coupled electron transport"/>
    <property type="evidence" value="ECO:0007669"/>
    <property type="project" value="TreeGrafter"/>
</dbReference>
<dbReference type="PROSITE" id="PS50999">
    <property type="entry name" value="COX2_TM"/>
    <property type="match status" value="1"/>
</dbReference>
<dbReference type="Gene3D" id="2.60.40.420">
    <property type="entry name" value="Cupredoxins - blue copper proteins"/>
    <property type="match status" value="1"/>
</dbReference>
<evidence type="ECO:0000256" key="2">
    <source>
        <dbReference type="ARBA" id="ARBA00007866"/>
    </source>
</evidence>
<evidence type="ECO:0000256" key="7">
    <source>
        <dbReference type="ARBA" id="ARBA00022982"/>
    </source>
</evidence>
<dbReference type="InterPro" id="IPR045187">
    <property type="entry name" value="CcO_II"/>
</dbReference>
<comment type="catalytic activity">
    <reaction evidence="11">
        <text>4 Fe(II)-[cytochrome c] + O2 + 8 H(+)(in) = 4 Fe(III)-[cytochrome c] + 2 H2O + 4 H(+)(out)</text>
        <dbReference type="Rhea" id="RHEA:11436"/>
        <dbReference type="Rhea" id="RHEA-COMP:10350"/>
        <dbReference type="Rhea" id="RHEA-COMP:14399"/>
        <dbReference type="ChEBI" id="CHEBI:15377"/>
        <dbReference type="ChEBI" id="CHEBI:15378"/>
        <dbReference type="ChEBI" id="CHEBI:15379"/>
        <dbReference type="ChEBI" id="CHEBI:29033"/>
        <dbReference type="ChEBI" id="CHEBI:29034"/>
        <dbReference type="EC" id="7.1.1.9"/>
    </reaction>
</comment>
<dbReference type="SUPFAM" id="SSF81464">
    <property type="entry name" value="Cytochrome c oxidase subunit II-like, transmembrane region"/>
    <property type="match status" value="1"/>
</dbReference>
<evidence type="ECO:0000256" key="8">
    <source>
        <dbReference type="ARBA" id="ARBA00022989"/>
    </source>
</evidence>
<accession>A0A2S7IFQ0</accession>
<comment type="function">
    <text evidence="11">Subunits I and II form the functional core of the enzyme complex. Electrons originating in cytochrome c are transferred via heme a and Cu(A) to the binuclear center formed by heme a3 and Cu(B).</text>
</comment>
<dbReference type="InterPro" id="IPR036257">
    <property type="entry name" value="Cyt_c_oxidase_su2_TM_sf"/>
</dbReference>
<dbReference type="PRINTS" id="PR01166">
    <property type="entry name" value="CYCOXIDASEII"/>
</dbReference>
<feature type="compositionally biased region" description="Low complexity" evidence="12">
    <location>
        <begin position="347"/>
        <end position="376"/>
    </location>
</feature>
<comment type="caution">
    <text evidence="16">The sequence shown here is derived from an EMBL/GenBank/DDBJ whole genome shotgun (WGS) entry which is preliminary data.</text>
</comment>
<feature type="domain" description="Cytochrome oxidase subunit II transmembrane region profile" evidence="15">
    <location>
        <begin position="65"/>
        <end position="160"/>
    </location>
</feature>
<keyword evidence="5 10" id="KW-0812">Transmembrane</keyword>
<keyword evidence="6" id="KW-1278">Translocase</keyword>
<organism evidence="16 17">
    <name type="scientific">Siphonobacter curvatus</name>
    <dbReference type="NCBI Taxonomy" id="2094562"/>
    <lineage>
        <taxon>Bacteria</taxon>
        <taxon>Pseudomonadati</taxon>
        <taxon>Bacteroidota</taxon>
        <taxon>Cytophagia</taxon>
        <taxon>Cytophagales</taxon>
        <taxon>Cytophagaceae</taxon>
        <taxon>Siphonobacter</taxon>
    </lineage>
</organism>
<dbReference type="PROSITE" id="PS50857">
    <property type="entry name" value="COX2_CUA"/>
    <property type="match status" value="1"/>
</dbReference>
<keyword evidence="4 10" id="KW-0679">Respiratory chain</keyword>
<evidence type="ECO:0000256" key="10">
    <source>
        <dbReference type="RuleBase" id="RU000456"/>
    </source>
</evidence>
<gene>
    <name evidence="16" type="ORF">C5O19_23070</name>
</gene>
<evidence type="ECO:0000256" key="1">
    <source>
        <dbReference type="ARBA" id="ARBA00004141"/>
    </source>
</evidence>
<evidence type="ECO:0000256" key="6">
    <source>
        <dbReference type="ARBA" id="ARBA00022967"/>
    </source>
</evidence>
<evidence type="ECO:0000256" key="12">
    <source>
        <dbReference type="SAM" id="MobiDB-lite"/>
    </source>
</evidence>
<keyword evidence="11" id="KW-0186">Copper</keyword>
<dbReference type="OrthoDB" id="9781261at2"/>
<protein>
    <recommendedName>
        <fullName evidence="11">Cytochrome c oxidase subunit 2</fullName>
        <ecNumber evidence="11">7.1.1.9</ecNumber>
    </recommendedName>
</protein>
<reference evidence="17" key="1">
    <citation type="submission" date="2018-02" db="EMBL/GenBank/DDBJ databases">
        <title>Genome sequencing of Solimonas sp. HR-BB.</title>
        <authorList>
            <person name="Lee Y."/>
            <person name="Jeon C.O."/>
        </authorList>
    </citation>
    <scope>NUCLEOTIDE SEQUENCE [LARGE SCALE GENOMIC DNA]</scope>
    <source>
        <strain evidence="17">HR-U</strain>
    </source>
</reference>
<keyword evidence="9 13" id="KW-0472">Membrane</keyword>
<feature type="transmembrane region" description="Helical" evidence="13">
    <location>
        <begin position="87"/>
        <end position="111"/>
    </location>
</feature>
<dbReference type="InterPro" id="IPR002429">
    <property type="entry name" value="CcO_II-like_C"/>
</dbReference>
<evidence type="ECO:0000259" key="15">
    <source>
        <dbReference type="PROSITE" id="PS50999"/>
    </source>
</evidence>
<feature type="transmembrane region" description="Helical" evidence="13">
    <location>
        <begin position="47"/>
        <end position="66"/>
    </location>
</feature>
<dbReference type="Pfam" id="PF02790">
    <property type="entry name" value="COX2_TM"/>
    <property type="match status" value="1"/>
</dbReference>
<evidence type="ECO:0000256" key="3">
    <source>
        <dbReference type="ARBA" id="ARBA00022448"/>
    </source>
</evidence>
<dbReference type="EMBL" id="PTRA01000007">
    <property type="protein sequence ID" value="PQA54052.1"/>
    <property type="molecule type" value="Genomic_DNA"/>
</dbReference>
<evidence type="ECO:0000259" key="14">
    <source>
        <dbReference type="PROSITE" id="PS50857"/>
    </source>
</evidence>
<dbReference type="RefSeq" id="WP_104715748.1">
    <property type="nucleotide sequence ID" value="NZ_PTRA01000007.1"/>
</dbReference>
<evidence type="ECO:0000256" key="11">
    <source>
        <dbReference type="RuleBase" id="RU004024"/>
    </source>
</evidence>
<keyword evidence="3 10" id="KW-0813">Transport</keyword>
<dbReference type="GO" id="GO:0005507">
    <property type="term" value="F:copper ion binding"/>
    <property type="evidence" value="ECO:0007669"/>
    <property type="project" value="InterPro"/>
</dbReference>
<keyword evidence="7 10" id="KW-0249">Electron transport</keyword>
<dbReference type="EC" id="7.1.1.9" evidence="11"/>
<comment type="cofactor">
    <cofactor evidence="11">
        <name>Cu cation</name>
        <dbReference type="ChEBI" id="CHEBI:23378"/>
    </cofactor>
    <text evidence="11">Binds a copper A center.</text>
</comment>
<dbReference type="Pfam" id="PF00116">
    <property type="entry name" value="COX2"/>
    <property type="match status" value="1"/>
</dbReference>
<dbReference type="InterPro" id="IPR011759">
    <property type="entry name" value="Cyt_c_oxidase_su2_TM_dom"/>
</dbReference>
<name>A0A2S7IFQ0_9BACT</name>
<evidence type="ECO:0000256" key="4">
    <source>
        <dbReference type="ARBA" id="ARBA00022660"/>
    </source>
</evidence>
<dbReference type="GO" id="GO:0004129">
    <property type="term" value="F:cytochrome-c oxidase activity"/>
    <property type="evidence" value="ECO:0007669"/>
    <property type="project" value="UniProtKB-EC"/>
</dbReference>
<keyword evidence="17" id="KW-1185">Reference proteome</keyword>
<feature type="domain" description="Cytochrome oxidase subunit II copper A binding" evidence="14">
    <location>
        <begin position="162"/>
        <end position="315"/>
    </location>
</feature>
<comment type="subcellular location">
    <subcellularLocation>
        <location evidence="10">Cell membrane</location>
        <topology evidence="10">Multi-pass membrane protein</topology>
    </subcellularLocation>
    <subcellularLocation>
        <location evidence="1">Membrane</location>
        <topology evidence="1">Multi-pass membrane protein</topology>
    </subcellularLocation>
</comment>
<feature type="transmembrane region" description="Helical" evidence="13">
    <location>
        <begin position="131"/>
        <end position="150"/>
    </location>
</feature>
<dbReference type="SUPFAM" id="SSF49503">
    <property type="entry name" value="Cupredoxins"/>
    <property type="match status" value="1"/>
</dbReference>
<proteinExistence type="inferred from homology"/>